<dbReference type="GeneID" id="63760724"/>
<keyword evidence="4" id="KW-0862">Zinc</keyword>
<comment type="subcellular location">
    <subcellularLocation>
        <location evidence="1">Nucleus</location>
    </subcellularLocation>
</comment>
<proteinExistence type="predicted"/>
<feature type="region of interest" description="Disordered" evidence="7">
    <location>
        <begin position="301"/>
        <end position="488"/>
    </location>
</feature>
<dbReference type="GO" id="GO:0045893">
    <property type="term" value="P:positive regulation of DNA-templated transcription"/>
    <property type="evidence" value="ECO:0007669"/>
    <property type="project" value="TreeGrafter"/>
</dbReference>
<dbReference type="Proteomes" id="UP000184356">
    <property type="component" value="Unassembled WGS sequence"/>
</dbReference>
<evidence type="ECO:0000256" key="7">
    <source>
        <dbReference type="SAM" id="MobiDB-lite"/>
    </source>
</evidence>
<feature type="compositionally biased region" description="Low complexity" evidence="7">
    <location>
        <begin position="371"/>
        <end position="383"/>
    </location>
</feature>
<dbReference type="AlphaFoldDB" id="A0A1L9TNF1"/>
<dbReference type="GO" id="GO:0008270">
    <property type="term" value="F:zinc ion binding"/>
    <property type="evidence" value="ECO:0007669"/>
    <property type="project" value="UniProtKB-KW"/>
</dbReference>
<feature type="compositionally biased region" description="Low complexity" evidence="7">
    <location>
        <begin position="423"/>
        <end position="432"/>
    </location>
</feature>
<dbReference type="OrthoDB" id="436852at2759"/>
<dbReference type="InterPro" id="IPR001965">
    <property type="entry name" value="Znf_PHD"/>
</dbReference>
<dbReference type="SUPFAM" id="SSF57903">
    <property type="entry name" value="FYVE/PHD zinc finger"/>
    <property type="match status" value="1"/>
</dbReference>
<keyword evidence="10" id="KW-1185">Reference proteome</keyword>
<sequence>MDADTTATPNGTAGKAKRMNPYETDLNLIPEDDPFRLRSPLYGRYHPRADDFQPLYKDWFQHDAKETEYWEETVKSLWTPENSLHVQGARQAYAAGSIIIRVDEEEVTGAAAEKFKCLNANELNAARKGEDILRELGVAVPKVYFCGTISGKNVTVESRLPGVSLDVAWRHLSEEQIELMKQQCRIVSERLSNGDTGPKQPSYVCSDLNSHPPSEAERDILFGDNGVHGGYSLIHNNMLLCNIIVDNHRIVGLAGWRGCGYFGFGRADKVHRQIRVPRLISEAESGIEVQNAQTWADLYDGLQGTTPVEPTAPAQPVKVEPSGTNLDKVPLNADADADAKPAVPHLDGTDTPEEHPTPKKIASLKERGDSRASSSDRSSPANSTKAPAKRAAPGTKKGVGKKTTNKKRKIDNQDNESVDSRRSQTPSSSRTSKAPVGKKQSSASLANSPAPGPKPKKKPGRKPKPKPTEQEQGQEHEEEGEEEEDEDTSSDELFCICRKPDNHTWMIGCDGGCEDWFHGKCVNMHARDADLIERYICPNCKENGKGWTTWKPMCRLPECRKPARFTSKTPSKYCSDEHGLEFMRQKTQGLSLSTQPDNQKPKSILRSALEGTRTPRDDDSSYDGSNFEDEQDNSMEDLGSRGGVLTLGDLTAVIMSVGSAEEFRKLGAHIVSPPESLPPEETPVKNDDDPEMKTEETDNTTETKPKASKKLGLDVGVDGLTYSADEAEKIEKLRKQRADLFHRRDMLAARNSFLTLVRQRSKSILEILKKKDPKGGWKDICGFDTRLAWSDEEFDEWRLSDAGKRALEEGTPEAMASSYPTNVDADGDTAMNGDKAEDEMESVTRGVCLKKRCERHKQWIKVQQGDSAFEEKTLEEDLVACEKEAQNVVERAVLRMWAENGC</sequence>
<feature type="compositionally biased region" description="Acidic residues" evidence="7">
    <location>
        <begin position="626"/>
        <end position="635"/>
    </location>
</feature>
<evidence type="ECO:0000256" key="2">
    <source>
        <dbReference type="ARBA" id="ARBA00022723"/>
    </source>
</evidence>
<evidence type="ECO:0000313" key="10">
    <source>
        <dbReference type="Proteomes" id="UP000184356"/>
    </source>
</evidence>
<dbReference type="InterPro" id="IPR011009">
    <property type="entry name" value="Kinase-like_dom_sf"/>
</dbReference>
<name>A0A1L9TNF1_9EURO</name>
<feature type="compositionally biased region" description="Basic and acidic residues" evidence="7">
    <location>
        <begin position="466"/>
        <end position="475"/>
    </location>
</feature>
<evidence type="ECO:0000256" key="3">
    <source>
        <dbReference type="ARBA" id="ARBA00022771"/>
    </source>
</evidence>
<dbReference type="PANTHER" id="PTHR46174:SF1">
    <property type="entry name" value="CXXC-TYPE ZINC FINGER PROTEIN 1"/>
    <property type="match status" value="1"/>
</dbReference>
<evidence type="ECO:0000313" key="9">
    <source>
        <dbReference type="EMBL" id="OJJ60938.1"/>
    </source>
</evidence>
<feature type="compositionally biased region" description="Basic residues" evidence="7">
    <location>
        <begin position="454"/>
        <end position="465"/>
    </location>
</feature>
<dbReference type="Pfam" id="PF00628">
    <property type="entry name" value="PHD"/>
    <property type="match status" value="1"/>
</dbReference>
<keyword evidence="5" id="KW-0539">Nucleus</keyword>
<dbReference type="GO" id="GO:0048188">
    <property type="term" value="C:Set1C/COMPASS complex"/>
    <property type="evidence" value="ECO:0007669"/>
    <property type="project" value="InterPro"/>
</dbReference>
<evidence type="ECO:0000256" key="6">
    <source>
        <dbReference type="PROSITE-ProRule" id="PRU00146"/>
    </source>
</evidence>
<feature type="compositionally biased region" description="Basic and acidic residues" evidence="7">
    <location>
        <begin position="682"/>
        <end position="705"/>
    </location>
</feature>
<dbReference type="Gene3D" id="3.30.40.10">
    <property type="entry name" value="Zinc/RING finger domain, C3HC4 (zinc finger)"/>
    <property type="match status" value="1"/>
</dbReference>
<evidence type="ECO:0000256" key="5">
    <source>
        <dbReference type="ARBA" id="ARBA00023242"/>
    </source>
</evidence>
<feature type="compositionally biased region" description="Basic and acidic residues" evidence="7">
    <location>
        <begin position="352"/>
        <end position="370"/>
    </location>
</feature>
<organism evidence="9 10">
    <name type="scientific">Aspergillus sydowii CBS 593.65</name>
    <dbReference type="NCBI Taxonomy" id="1036612"/>
    <lineage>
        <taxon>Eukaryota</taxon>
        <taxon>Fungi</taxon>
        <taxon>Dikarya</taxon>
        <taxon>Ascomycota</taxon>
        <taxon>Pezizomycotina</taxon>
        <taxon>Eurotiomycetes</taxon>
        <taxon>Eurotiomycetidae</taxon>
        <taxon>Eurotiales</taxon>
        <taxon>Aspergillaceae</taxon>
        <taxon>Aspergillus</taxon>
        <taxon>Aspergillus subgen. Nidulantes</taxon>
    </lineage>
</organism>
<dbReference type="EMBL" id="KV878584">
    <property type="protein sequence ID" value="OJJ60938.1"/>
    <property type="molecule type" value="Genomic_DNA"/>
</dbReference>
<feature type="compositionally biased region" description="Acidic residues" evidence="7">
    <location>
        <begin position="476"/>
        <end position="488"/>
    </location>
</feature>
<dbReference type="InterPro" id="IPR013083">
    <property type="entry name" value="Znf_RING/FYVE/PHD"/>
</dbReference>
<dbReference type="SUPFAM" id="SSF56112">
    <property type="entry name" value="Protein kinase-like (PK-like)"/>
    <property type="match status" value="1"/>
</dbReference>
<evidence type="ECO:0000256" key="4">
    <source>
        <dbReference type="ARBA" id="ARBA00022833"/>
    </source>
</evidence>
<dbReference type="PROSITE" id="PS01359">
    <property type="entry name" value="ZF_PHD_1"/>
    <property type="match status" value="1"/>
</dbReference>
<dbReference type="VEuPathDB" id="FungiDB:ASPSYDRAFT_29461"/>
<keyword evidence="3 6" id="KW-0863">Zinc-finger</keyword>
<dbReference type="InterPro" id="IPR011011">
    <property type="entry name" value="Znf_FYVE_PHD"/>
</dbReference>
<protein>
    <recommendedName>
        <fullName evidence="8">PHD-type domain-containing protein</fullName>
    </recommendedName>
</protein>
<dbReference type="InterPro" id="IPR019786">
    <property type="entry name" value="Zinc_finger_PHD-type_CS"/>
</dbReference>
<accession>A0A1L9TNF1</accession>
<feature type="domain" description="PHD-type" evidence="8">
    <location>
        <begin position="492"/>
        <end position="543"/>
    </location>
</feature>
<feature type="compositionally biased region" description="Basic residues" evidence="7">
    <location>
        <begin position="398"/>
        <end position="409"/>
    </location>
</feature>
<dbReference type="RefSeq" id="XP_040704744.1">
    <property type="nucleotide sequence ID" value="XM_040844651.1"/>
</dbReference>
<dbReference type="PANTHER" id="PTHR46174">
    <property type="entry name" value="CXXC-TYPE ZINC FINGER PROTEIN 1"/>
    <property type="match status" value="1"/>
</dbReference>
<keyword evidence="2" id="KW-0479">Metal-binding</keyword>
<dbReference type="InterPro" id="IPR037869">
    <property type="entry name" value="Spp1/CFP1"/>
</dbReference>
<evidence type="ECO:0000259" key="8">
    <source>
        <dbReference type="PROSITE" id="PS50016"/>
    </source>
</evidence>
<reference evidence="10" key="1">
    <citation type="journal article" date="2017" name="Genome Biol.">
        <title>Comparative genomics reveals high biological diversity and specific adaptations in the industrially and medically important fungal genus Aspergillus.</title>
        <authorList>
            <person name="de Vries R.P."/>
            <person name="Riley R."/>
            <person name="Wiebenga A."/>
            <person name="Aguilar-Osorio G."/>
            <person name="Amillis S."/>
            <person name="Uchima C.A."/>
            <person name="Anderluh G."/>
            <person name="Asadollahi M."/>
            <person name="Askin M."/>
            <person name="Barry K."/>
            <person name="Battaglia E."/>
            <person name="Bayram O."/>
            <person name="Benocci T."/>
            <person name="Braus-Stromeyer S.A."/>
            <person name="Caldana C."/>
            <person name="Canovas D."/>
            <person name="Cerqueira G.C."/>
            <person name="Chen F."/>
            <person name="Chen W."/>
            <person name="Choi C."/>
            <person name="Clum A."/>
            <person name="Dos Santos R.A."/>
            <person name="Damasio A.R."/>
            <person name="Diallinas G."/>
            <person name="Emri T."/>
            <person name="Fekete E."/>
            <person name="Flipphi M."/>
            <person name="Freyberg S."/>
            <person name="Gallo A."/>
            <person name="Gournas C."/>
            <person name="Habgood R."/>
            <person name="Hainaut M."/>
            <person name="Harispe M.L."/>
            <person name="Henrissat B."/>
            <person name="Hilden K.S."/>
            <person name="Hope R."/>
            <person name="Hossain A."/>
            <person name="Karabika E."/>
            <person name="Karaffa L."/>
            <person name="Karanyi Z."/>
            <person name="Krasevec N."/>
            <person name="Kuo A."/>
            <person name="Kusch H."/>
            <person name="LaButti K."/>
            <person name="Lagendijk E.L."/>
            <person name="Lapidus A."/>
            <person name="Levasseur A."/>
            <person name="Lindquist E."/>
            <person name="Lipzen A."/>
            <person name="Logrieco A.F."/>
            <person name="MacCabe A."/>
            <person name="Maekelae M.R."/>
            <person name="Malavazi I."/>
            <person name="Melin P."/>
            <person name="Meyer V."/>
            <person name="Mielnichuk N."/>
            <person name="Miskei M."/>
            <person name="Molnar A.P."/>
            <person name="Mule G."/>
            <person name="Ngan C.Y."/>
            <person name="Orejas M."/>
            <person name="Orosz E."/>
            <person name="Ouedraogo J.P."/>
            <person name="Overkamp K.M."/>
            <person name="Park H.-S."/>
            <person name="Perrone G."/>
            <person name="Piumi F."/>
            <person name="Punt P.J."/>
            <person name="Ram A.F."/>
            <person name="Ramon A."/>
            <person name="Rauscher S."/>
            <person name="Record E."/>
            <person name="Riano-Pachon D.M."/>
            <person name="Robert V."/>
            <person name="Roehrig J."/>
            <person name="Ruller R."/>
            <person name="Salamov A."/>
            <person name="Salih N.S."/>
            <person name="Samson R.A."/>
            <person name="Sandor E."/>
            <person name="Sanguinetti M."/>
            <person name="Schuetze T."/>
            <person name="Sepcic K."/>
            <person name="Shelest E."/>
            <person name="Sherlock G."/>
            <person name="Sophianopoulou V."/>
            <person name="Squina F.M."/>
            <person name="Sun H."/>
            <person name="Susca A."/>
            <person name="Todd R.B."/>
            <person name="Tsang A."/>
            <person name="Unkles S.E."/>
            <person name="van de Wiele N."/>
            <person name="van Rossen-Uffink D."/>
            <person name="Oliveira J.V."/>
            <person name="Vesth T.C."/>
            <person name="Visser J."/>
            <person name="Yu J.-H."/>
            <person name="Zhou M."/>
            <person name="Andersen M.R."/>
            <person name="Archer D.B."/>
            <person name="Baker S.E."/>
            <person name="Benoit I."/>
            <person name="Brakhage A.A."/>
            <person name="Braus G.H."/>
            <person name="Fischer R."/>
            <person name="Frisvad J.C."/>
            <person name="Goldman G.H."/>
            <person name="Houbraken J."/>
            <person name="Oakley B."/>
            <person name="Pocsi I."/>
            <person name="Scazzocchio C."/>
            <person name="Seiboth B."/>
            <person name="vanKuyk P.A."/>
            <person name="Wortman J."/>
            <person name="Dyer P.S."/>
            <person name="Grigoriev I.V."/>
        </authorList>
    </citation>
    <scope>NUCLEOTIDE SEQUENCE [LARGE SCALE GENOMIC DNA]</scope>
    <source>
        <strain evidence="10">CBS 593.65</strain>
    </source>
</reference>
<dbReference type="SMART" id="SM00249">
    <property type="entry name" value="PHD"/>
    <property type="match status" value="1"/>
</dbReference>
<feature type="compositionally biased region" description="Polar residues" evidence="7">
    <location>
        <begin position="1"/>
        <end position="11"/>
    </location>
</feature>
<gene>
    <name evidence="9" type="ORF">ASPSYDRAFT_29461</name>
</gene>
<evidence type="ECO:0000256" key="1">
    <source>
        <dbReference type="ARBA" id="ARBA00004123"/>
    </source>
</evidence>
<feature type="region of interest" description="Disordered" evidence="7">
    <location>
        <begin position="1"/>
        <end position="22"/>
    </location>
</feature>
<dbReference type="STRING" id="1036612.A0A1L9TNF1"/>
<feature type="region of interest" description="Disordered" evidence="7">
    <location>
        <begin position="590"/>
        <end position="640"/>
    </location>
</feature>
<dbReference type="InterPro" id="IPR019787">
    <property type="entry name" value="Znf_PHD-finger"/>
</dbReference>
<feature type="region of interest" description="Disordered" evidence="7">
    <location>
        <begin position="669"/>
        <end position="707"/>
    </location>
</feature>
<dbReference type="PROSITE" id="PS50016">
    <property type="entry name" value="ZF_PHD_2"/>
    <property type="match status" value="1"/>
</dbReference>